<dbReference type="EMBL" id="JASJQH010009954">
    <property type="protein sequence ID" value="KAK9674844.1"/>
    <property type="molecule type" value="Genomic_DNA"/>
</dbReference>
<keyword evidence="5" id="KW-1185">Reference proteome</keyword>
<feature type="region of interest" description="Disordered" evidence="2">
    <location>
        <begin position="1"/>
        <end position="25"/>
    </location>
</feature>
<evidence type="ECO:0000259" key="3">
    <source>
        <dbReference type="PROSITE" id="PS50157"/>
    </source>
</evidence>
<proteinExistence type="predicted"/>
<dbReference type="PROSITE" id="PS00028">
    <property type="entry name" value="ZINC_FINGER_C2H2_1"/>
    <property type="match status" value="1"/>
</dbReference>
<evidence type="ECO:0000313" key="5">
    <source>
        <dbReference type="Proteomes" id="UP001479436"/>
    </source>
</evidence>
<evidence type="ECO:0000313" key="4">
    <source>
        <dbReference type="EMBL" id="KAK9674844.1"/>
    </source>
</evidence>
<accession>A0ABR2VL20</accession>
<dbReference type="PANTHER" id="PTHR36167:SF3">
    <property type="entry name" value="C2H2 FINGER DOMAIN TRANSCRIPTION FACTOR (EUROFUNG)-RELATED"/>
    <property type="match status" value="1"/>
</dbReference>
<dbReference type="Proteomes" id="UP001479436">
    <property type="component" value="Unassembled WGS sequence"/>
</dbReference>
<feature type="domain" description="C2H2-type" evidence="3">
    <location>
        <begin position="284"/>
        <end position="315"/>
    </location>
</feature>
<keyword evidence="1" id="KW-0863">Zinc-finger</keyword>
<keyword evidence="1" id="KW-0479">Metal-binding</keyword>
<protein>
    <recommendedName>
        <fullName evidence="3">C2H2-type domain-containing protein</fullName>
    </recommendedName>
</protein>
<dbReference type="PANTHER" id="PTHR36167">
    <property type="entry name" value="C2H2 FINGER DOMAIN TRANSCRIPTION FACTOR (EUROFUNG)-RELATED"/>
    <property type="match status" value="1"/>
</dbReference>
<organism evidence="4 5">
    <name type="scientific">Basidiobolus ranarum</name>
    <dbReference type="NCBI Taxonomy" id="34480"/>
    <lineage>
        <taxon>Eukaryota</taxon>
        <taxon>Fungi</taxon>
        <taxon>Fungi incertae sedis</taxon>
        <taxon>Zoopagomycota</taxon>
        <taxon>Entomophthoromycotina</taxon>
        <taxon>Basidiobolomycetes</taxon>
        <taxon>Basidiobolales</taxon>
        <taxon>Basidiobolaceae</taxon>
        <taxon>Basidiobolus</taxon>
    </lineage>
</organism>
<reference evidence="4 5" key="1">
    <citation type="submission" date="2023-04" db="EMBL/GenBank/DDBJ databases">
        <title>Genome of Basidiobolus ranarum AG-B5.</title>
        <authorList>
            <person name="Stajich J.E."/>
            <person name="Carter-House D."/>
            <person name="Gryganskyi A."/>
        </authorList>
    </citation>
    <scope>NUCLEOTIDE SEQUENCE [LARGE SCALE GENOMIC DNA]</scope>
    <source>
        <strain evidence="4 5">AG-B5</strain>
    </source>
</reference>
<dbReference type="InterPro" id="IPR013087">
    <property type="entry name" value="Znf_C2H2_type"/>
</dbReference>
<gene>
    <name evidence="4" type="ORF">K7432_016843</name>
</gene>
<feature type="region of interest" description="Disordered" evidence="2">
    <location>
        <begin position="228"/>
        <end position="253"/>
    </location>
</feature>
<evidence type="ECO:0000256" key="1">
    <source>
        <dbReference type="PROSITE-ProRule" id="PRU00042"/>
    </source>
</evidence>
<sequence length="332" mass="37433">MILHATQQHDGSSINFSTEPKSTSMVHSEYRRRSNHGDRIDYYNQPSPLPLPDTLPFFKFAKSSDTKVATHIPTTSSLSLNNYHVQSPPLLHNASTHSTHINSPLNSDHIRGSPARSISLDSACYNLPKIGSDTSNHSPKRNEYSLAQSFSSLTPRPSLPPLAETLSNIFTDGQRKPSLAYDTHNTDSILTTASNCYSLASPPLTAGMPNSPSHMLPPIILRDQSPQELTAESPHPPTRYDESHSPDPNYSQDEEKKVFSFVALPGINGKKRPRRKFDEIERLYRCNWQGCSKSYGTLNHLNAHVMMQKHGIKRLPNEFKEMRKHWKKQRDD</sequence>
<dbReference type="PROSITE" id="PS50157">
    <property type="entry name" value="ZINC_FINGER_C2H2_2"/>
    <property type="match status" value="1"/>
</dbReference>
<name>A0ABR2VL20_9FUNG</name>
<comment type="caution">
    <text evidence="4">The sequence shown here is derived from an EMBL/GenBank/DDBJ whole genome shotgun (WGS) entry which is preliminary data.</text>
</comment>
<dbReference type="Gene3D" id="3.30.160.60">
    <property type="entry name" value="Classic Zinc Finger"/>
    <property type="match status" value="1"/>
</dbReference>
<keyword evidence="1" id="KW-0862">Zinc</keyword>
<dbReference type="InterPro" id="IPR039327">
    <property type="entry name" value="CON7-like"/>
</dbReference>
<evidence type="ECO:0000256" key="2">
    <source>
        <dbReference type="SAM" id="MobiDB-lite"/>
    </source>
</evidence>